<evidence type="ECO:0000259" key="3">
    <source>
        <dbReference type="PROSITE" id="PS50020"/>
    </source>
</evidence>
<evidence type="ECO:0000256" key="2">
    <source>
        <dbReference type="SAM" id="MobiDB-lite"/>
    </source>
</evidence>
<dbReference type="AlphaFoldDB" id="A0A812NA57"/>
<feature type="compositionally biased region" description="Polar residues" evidence="2">
    <location>
        <begin position="1"/>
        <end position="15"/>
    </location>
</feature>
<dbReference type="OrthoDB" id="191651at2759"/>
<dbReference type="EMBL" id="CAJNJA010012442">
    <property type="protein sequence ID" value="CAE7296974.1"/>
    <property type="molecule type" value="Genomic_DNA"/>
</dbReference>
<proteinExistence type="inferred from homology"/>
<accession>A0A812NA57</accession>
<dbReference type="Proteomes" id="UP000601435">
    <property type="component" value="Unassembled WGS sequence"/>
</dbReference>
<evidence type="ECO:0000313" key="4">
    <source>
        <dbReference type="EMBL" id="CAE7296974.1"/>
    </source>
</evidence>
<dbReference type="InterPro" id="IPR036815">
    <property type="entry name" value="14-3-3_dom_sf"/>
</dbReference>
<sequence>MWDPCYSSSTVQQTGPLPGDDVQKHADQAQAFQVTYWYPVTTEDGQSYYCNWETGETAWDVPCGGKVTVGGQDLKDTDPVADFANNPWCIVFTSCRSKLLEAAKAAMESEEYKEATSHLHDLVQQHSDLTDDELQLLSLSLPQAPVLEEVFGATAVSFQNFGRAFMAYNRRNQRRVQNQSFEEVLTCGDMQFSPSYSVDVVAREEGSATTEAVEVEAFCLEERLLPHSRGHERLVYGRLAGDYYRYLTELGGDEAEERKRRGHQAYEAAIAVQEDVLVKNYSVFLHGLGDEDRAIAVARTAFEAFRLHVLRA</sequence>
<feature type="domain" description="WW" evidence="3">
    <location>
        <begin position="37"/>
        <end position="64"/>
    </location>
</feature>
<name>A0A812NA57_9DINO</name>
<comment type="caution">
    <text evidence="4">The sequence shown here is derived from an EMBL/GenBank/DDBJ whole genome shotgun (WGS) entry which is preliminary data.</text>
</comment>
<gene>
    <name evidence="4" type="primary">YWHAB</name>
    <name evidence="4" type="ORF">SNEC2469_LOCUS7299</name>
</gene>
<organism evidence="4 5">
    <name type="scientific">Symbiodinium necroappetens</name>
    <dbReference type="NCBI Taxonomy" id="1628268"/>
    <lineage>
        <taxon>Eukaryota</taxon>
        <taxon>Sar</taxon>
        <taxon>Alveolata</taxon>
        <taxon>Dinophyceae</taxon>
        <taxon>Suessiales</taxon>
        <taxon>Symbiodiniaceae</taxon>
        <taxon>Symbiodinium</taxon>
    </lineage>
</organism>
<dbReference type="Pfam" id="PF00244">
    <property type="entry name" value="14-3-3"/>
    <property type="match status" value="1"/>
</dbReference>
<evidence type="ECO:0000256" key="1">
    <source>
        <dbReference type="ARBA" id="ARBA00006141"/>
    </source>
</evidence>
<dbReference type="SUPFAM" id="SSF48445">
    <property type="entry name" value="14-3-3 protein"/>
    <property type="match status" value="1"/>
</dbReference>
<dbReference type="PROSITE" id="PS50020">
    <property type="entry name" value="WW_DOMAIN_2"/>
    <property type="match status" value="1"/>
</dbReference>
<keyword evidence="5" id="KW-1185">Reference proteome</keyword>
<dbReference type="InterPro" id="IPR036020">
    <property type="entry name" value="WW_dom_sf"/>
</dbReference>
<evidence type="ECO:0000313" key="5">
    <source>
        <dbReference type="Proteomes" id="UP000601435"/>
    </source>
</evidence>
<dbReference type="SUPFAM" id="SSF51045">
    <property type="entry name" value="WW domain"/>
    <property type="match status" value="1"/>
</dbReference>
<reference evidence="4" key="1">
    <citation type="submission" date="2021-02" db="EMBL/GenBank/DDBJ databases">
        <authorList>
            <person name="Dougan E. K."/>
            <person name="Rhodes N."/>
            <person name="Thang M."/>
            <person name="Chan C."/>
        </authorList>
    </citation>
    <scope>NUCLEOTIDE SEQUENCE</scope>
</reference>
<dbReference type="Gene3D" id="1.20.190.20">
    <property type="entry name" value="14-3-3 domain"/>
    <property type="match status" value="1"/>
</dbReference>
<dbReference type="InterPro" id="IPR001202">
    <property type="entry name" value="WW_dom"/>
</dbReference>
<comment type="similarity">
    <text evidence="1">Belongs to the 14-3-3 family.</text>
</comment>
<feature type="region of interest" description="Disordered" evidence="2">
    <location>
        <begin position="1"/>
        <end position="24"/>
    </location>
</feature>
<dbReference type="Gene3D" id="2.20.70.10">
    <property type="match status" value="1"/>
</dbReference>
<dbReference type="InterPro" id="IPR023410">
    <property type="entry name" value="14-3-3_domain"/>
</dbReference>
<protein>
    <submittedName>
        <fullName evidence="4">YWHAB protein</fullName>
    </submittedName>
</protein>